<keyword evidence="2" id="KW-1185">Reference proteome</keyword>
<feature type="non-terminal residue" evidence="1">
    <location>
        <position position="1"/>
    </location>
</feature>
<dbReference type="Gramene" id="OMO69037">
    <property type="protein sequence ID" value="OMO69037"/>
    <property type="gene ID" value="CCACVL1_19680"/>
</dbReference>
<evidence type="ECO:0000313" key="1">
    <source>
        <dbReference type="EMBL" id="OMO69037.1"/>
    </source>
</evidence>
<gene>
    <name evidence="1" type="ORF">CCACVL1_19680</name>
</gene>
<accession>A0A1R3HF94</accession>
<reference evidence="1 2" key="1">
    <citation type="submission" date="2013-09" db="EMBL/GenBank/DDBJ databases">
        <title>Corchorus capsularis genome sequencing.</title>
        <authorList>
            <person name="Alam M."/>
            <person name="Haque M.S."/>
            <person name="Islam M.S."/>
            <person name="Emdad E.M."/>
            <person name="Islam M.M."/>
            <person name="Ahmed B."/>
            <person name="Halim A."/>
            <person name="Hossen Q.M.M."/>
            <person name="Hossain M.Z."/>
            <person name="Ahmed R."/>
            <person name="Khan M.M."/>
            <person name="Islam R."/>
            <person name="Rashid M.M."/>
            <person name="Khan S.A."/>
            <person name="Rahman M.S."/>
            <person name="Alam M."/>
        </authorList>
    </citation>
    <scope>NUCLEOTIDE SEQUENCE [LARGE SCALE GENOMIC DNA]</scope>
    <source>
        <strain evidence="2">cv. CVL-1</strain>
        <tissue evidence="1">Whole seedling</tissue>
    </source>
</reference>
<name>A0A1R3HF94_COCAP</name>
<dbReference type="Proteomes" id="UP000188268">
    <property type="component" value="Unassembled WGS sequence"/>
</dbReference>
<proteinExistence type="predicted"/>
<dbReference type="EMBL" id="AWWV01012112">
    <property type="protein sequence ID" value="OMO69037.1"/>
    <property type="molecule type" value="Genomic_DNA"/>
</dbReference>
<comment type="caution">
    <text evidence="1">The sequence shown here is derived from an EMBL/GenBank/DDBJ whole genome shotgun (WGS) entry which is preliminary data.</text>
</comment>
<protein>
    <submittedName>
        <fullName evidence="1">Uncharacterized protein</fullName>
    </submittedName>
</protein>
<evidence type="ECO:0000313" key="2">
    <source>
        <dbReference type="Proteomes" id="UP000188268"/>
    </source>
</evidence>
<organism evidence="1 2">
    <name type="scientific">Corchorus capsularis</name>
    <name type="common">Jute</name>
    <dbReference type="NCBI Taxonomy" id="210143"/>
    <lineage>
        <taxon>Eukaryota</taxon>
        <taxon>Viridiplantae</taxon>
        <taxon>Streptophyta</taxon>
        <taxon>Embryophyta</taxon>
        <taxon>Tracheophyta</taxon>
        <taxon>Spermatophyta</taxon>
        <taxon>Magnoliopsida</taxon>
        <taxon>eudicotyledons</taxon>
        <taxon>Gunneridae</taxon>
        <taxon>Pentapetalae</taxon>
        <taxon>rosids</taxon>
        <taxon>malvids</taxon>
        <taxon>Malvales</taxon>
        <taxon>Malvaceae</taxon>
        <taxon>Grewioideae</taxon>
        <taxon>Apeibeae</taxon>
        <taxon>Corchorus</taxon>
    </lineage>
</organism>
<dbReference type="AlphaFoldDB" id="A0A1R3HF94"/>
<sequence>DGIGDYLAATEEQDIRRCKNRG</sequence>